<reference evidence="2" key="1">
    <citation type="journal article" date="2018" name="Nat. Microbiol.">
        <title>Leveraging single-cell genomics to expand the fungal tree of life.</title>
        <authorList>
            <person name="Ahrendt S.R."/>
            <person name="Quandt C.A."/>
            <person name="Ciobanu D."/>
            <person name="Clum A."/>
            <person name="Salamov A."/>
            <person name="Andreopoulos B."/>
            <person name="Cheng J.F."/>
            <person name="Woyke T."/>
            <person name="Pelin A."/>
            <person name="Henrissat B."/>
            <person name="Reynolds N.K."/>
            <person name="Benny G.L."/>
            <person name="Smith M.E."/>
            <person name="James T.Y."/>
            <person name="Grigoriev I.V."/>
        </authorList>
    </citation>
    <scope>NUCLEOTIDE SEQUENCE [LARGE SCALE GENOMIC DNA]</scope>
</reference>
<dbReference type="Gene3D" id="3.30.420.10">
    <property type="entry name" value="Ribonuclease H-like superfamily/Ribonuclease H"/>
    <property type="match status" value="1"/>
</dbReference>
<dbReference type="EMBL" id="KZ996867">
    <property type="protein sequence ID" value="RKO88208.1"/>
    <property type="molecule type" value="Genomic_DNA"/>
</dbReference>
<dbReference type="AlphaFoldDB" id="A0A4P9WAM8"/>
<evidence type="ECO:0000313" key="1">
    <source>
        <dbReference type="EMBL" id="RKO88208.1"/>
    </source>
</evidence>
<evidence type="ECO:0008006" key="3">
    <source>
        <dbReference type="Google" id="ProtNLM"/>
    </source>
</evidence>
<dbReference type="GO" id="GO:0003676">
    <property type="term" value="F:nucleic acid binding"/>
    <property type="evidence" value="ECO:0007669"/>
    <property type="project" value="InterPro"/>
</dbReference>
<keyword evidence="2" id="KW-1185">Reference proteome</keyword>
<dbReference type="Proteomes" id="UP000269721">
    <property type="component" value="Unassembled WGS sequence"/>
</dbReference>
<accession>A0A4P9WAM8</accession>
<sequence>MVMGGEEENALRISKEYIAKHATLYALRPNVPHKLYMAASDAGVSGVLCQDDEEVLKGPLLLSLAVSTLLKSNITSLRENSLLWSIASRNLENACWTLSSGSSQIIQASNIYSQRRRPQLASPAGSFGFWGILARSNTCQATQMWWLMCFLATLPRKMMNQRKALRISSTSVISTPPELLYMYLYLSILNLDFVHRGVAKPSISKDLCFASLTTISIRNTTRDFSRSLMLPNEIRFSMNFMKDTAILGATPLGITIENATIGRPLKCRLGTTSLTQSPAKSTTKDRAQKLGFPFRRLVDELCRVVGTKHKLSSAYNPSTNGLTEQFNQALLNRLRKMSNQFPDQWDHRKETAL</sequence>
<dbReference type="OrthoDB" id="5592268at2759"/>
<evidence type="ECO:0000313" key="2">
    <source>
        <dbReference type="Proteomes" id="UP000269721"/>
    </source>
</evidence>
<dbReference type="InterPro" id="IPR012337">
    <property type="entry name" value="RNaseH-like_sf"/>
</dbReference>
<protein>
    <recommendedName>
        <fullName evidence="3">Integrase catalytic domain-containing protein</fullName>
    </recommendedName>
</protein>
<gene>
    <name evidence="1" type="ORF">BDK51DRAFT_41066</name>
</gene>
<proteinExistence type="predicted"/>
<dbReference type="InterPro" id="IPR036397">
    <property type="entry name" value="RNaseH_sf"/>
</dbReference>
<organism evidence="1 2">
    <name type="scientific">Blyttiomyces helicus</name>
    <dbReference type="NCBI Taxonomy" id="388810"/>
    <lineage>
        <taxon>Eukaryota</taxon>
        <taxon>Fungi</taxon>
        <taxon>Fungi incertae sedis</taxon>
        <taxon>Chytridiomycota</taxon>
        <taxon>Chytridiomycota incertae sedis</taxon>
        <taxon>Chytridiomycetes</taxon>
        <taxon>Chytridiomycetes incertae sedis</taxon>
        <taxon>Blyttiomyces</taxon>
    </lineage>
</organism>
<dbReference type="SUPFAM" id="SSF53098">
    <property type="entry name" value="Ribonuclease H-like"/>
    <property type="match status" value="1"/>
</dbReference>
<name>A0A4P9WAM8_9FUNG</name>